<name>A0A094QG19_9ZZZZ</name>
<organism evidence="1">
    <name type="scientific">freshwater metagenome</name>
    <dbReference type="NCBI Taxonomy" id="449393"/>
    <lineage>
        <taxon>unclassified sequences</taxon>
        <taxon>metagenomes</taxon>
        <taxon>ecological metagenomes</taxon>
    </lineage>
</organism>
<dbReference type="CDD" id="cd02440">
    <property type="entry name" value="AdoMet_MTases"/>
    <property type="match status" value="1"/>
</dbReference>
<proteinExistence type="predicted"/>
<reference evidence="1" key="1">
    <citation type="submission" date="2014-06" db="EMBL/GenBank/DDBJ databases">
        <title>Key roles for freshwater Actinobacteria revealed by deep metagenomic sequencing.</title>
        <authorList>
            <person name="Ghai R."/>
            <person name="Mizuno C.M."/>
            <person name="Picazo A."/>
            <person name="Camacho A."/>
            <person name="Rodriguez-Valera F."/>
        </authorList>
    </citation>
    <scope>NUCLEOTIDE SEQUENCE</scope>
</reference>
<dbReference type="Pfam" id="PF13578">
    <property type="entry name" value="Methyltransf_24"/>
    <property type="match status" value="1"/>
</dbReference>
<dbReference type="SUPFAM" id="SSF53335">
    <property type="entry name" value="S-adenosyl-L-methionine-dependent methyltransferases"/>
    <property type="match status" value="1"/>
</dbReference>
<dbReference type="AlphaFoldDB" id="A0A094QG19"/>
<accession>A0A094QG19</accession>
<sequence>MKLLLPSIGIEWLDVVDAELASIIIRSFPSSPEVLEVGVWKGAWSVTVLLNTTAKVTGIDPYPAGEDAKTALFRSLNDNDLGGRFVLESSWEALAPDKKFDLIHVDALHTEAALEADLINADERLSGGGVIIVDDFRHPWFPGASSAFYRFLDAKGYLILCTSSNKAYVCRASSHSNLRGQFIELMKNPISFIVFDYLTDERPNQLYVSPTDVRGAPVLLIEKLSWLAPLKHKVYNLLPGWIRQKL</sequence>
<comment type="caution">
    <text evidence="1">The sequence shown here is derived from an EMBL/GenBank/DDBJ whole genome shotgun (WGS) entry which is preliminary data.</text>
</comment>
<evidence type="ECO:0000313" key="1">
    <source>
        <dbReference type="EMBL" id="KGA21244.1"/>
    </source>
</evidence>
<evidence type="ECO:0008006" key="2">
    <source>
        <dbReference type="Google" id="ProtNLM"/>
    </source>
</evidence>
<dbReference type="Gene3D" id="3.40.50.150">
    <property type="entry name" value="Vaccinia Virus protein VP39"/>
    <property type="match status" value="1"/>
</dbReference>
<protein>
    <recommendedName>
        <fullName evidence="2">Methyltransferase domain-containing protein</fullName>
    </recommendedName>
</protein>
<dbReference type="InterPro" id="IPR029063">
    <property type="entry name" value="SAM-dependent_MTases_sf"/>
</dbReference>
<dbReference type="EMBL" id="JNSL01000010">
    <property type="protein sequence ID" value="KGA21244.1"/>
    <property type="molecule type" value="Genomic_DNA"/>
</dbReference>
<gene>
    <name evidence="1" type="ORF">GM51_2910</name>
</gene>